<reference evidence="3" key="1">
    <citation type="submission" date="2016-11" db="UniProtKB">
        <authorList>
            <consortium name="WormBaseParasite"/>
        </authorList>
    </citation>
    <scope>IDENTIFICATION</scope>
</reference>
<accession>A0A1I7XUG3</accession>
<keyword evidence="2" id="KW-1185">Reference proteome</keyword>
<organism evidence="2 3">
    <name type="scientific">Heterorhabditis bacteriophora</name>
    <name type="common">Entomopathogenic nematode worm</name>
    <dbReference type="NCBI Taxonomy" id="37862"/>
    <lineage>
        <taxon>Eukaryota</taxon>
        <taxon>Metazoa</taxon>
        <taxon>Ecdysozoa</taxon>
        <taxon>Nematoda</taxon>
        <taxon>Chromadorea</taxon>
        <taxon>Rhabditida</taxon>
        <taxon>Rhabditina</taxon>
        <taxon>Rhabditomorpha</taxon>
        <taxon>Strongyloidea</taxon>
        <taxon>Heterorhabditidae</taxon>
        <taxon>Heterorhabditis</taxon>
    </lineage>
</organism>
<dbReference type="WBParaSite" id="Hba_20987">
    <property type="protein sequence ID" value="Hba_20987"/>
    <property type="gene ID" value="Hba_20987"/>
</dbReference>
<evidence type="ECO:0000313" key="2">
    <source>
        <dbReference type="Proteomes" id="UP000095283"/>
    </source>
</evidence>
<proteinExistence type="predicted"/>
<dbReference type="AlphaFoldDB" id="A0A1I7XUG3"/>
<protein>
    <submittedName>
        <fullName evidence="3">MBF1 domain-containing protein</fullName>
    </submittedName>
</protein>
<name>A0A1I7XUG3_HETBA</name>
<evidence type="ECO:0000256" key="1">
    <source>
        <dbReference type="SAM" id="MobiDB-lite"/>
    </source>
</evidence>
<feature type="region of interest" description="Disordered" evidence="1">
    <location>
        <begin position="18"/>
        <end position="42"/>
    </location>
</feature>
<sequence>MKETPTYNVDLAEQEGFNQSRMLNKSDSIIKGKSGTDRKSSL</sequence>
<feature type="compositionally biased region" description="Polar residues" evidence="1">
    <location>
        <begin position="18"/>
        <end position="27"/>
    </location>
</feature>
<feature type="compositionally biased region" description="Basic and acidic residues" evidence="1">
    <location>
        <begin position="28"/>
        <end position="42"/>
    </location>
</feature>
<evidence type="ECO:0000313" key="3">
    <source>
        <dbReference type="WBParaSite" id="Hba_20987"/>
    </source>
</evidence>
<dbReference type="Proteomes" id="UP000095283">
    <property type="component" value="Unplaced"/>
</dbReference>